<reference evidence="20 21" key="2">
    <citation type="submission" date="2019-08" db="EMBL/GenBank/DDBJ databases">
        <title>Jejuicoccus antrihumi gen. nov., sp. nov., a new member of the family Dermacoccaceae isolated from a cave.</title>
        <authorList>
            <person name="Schumann P."/>
            <person name="Kim I.S."/>
        </authorList>
    </citation>
    <scope>NUCLEOTIDE SEQUENCE [LARGE SCALE GENOMIC DNA]</scope>
    <source>
        <strain evidence="20 21">C5-26</strain>
    </source>
</reference>
<comment type="catalytic activity">
    <reaction evidence="1">
        <text>adenosylcob(III)inamide + ATP = adenosylcob(III)inamide phosphate + ADP + H(+)</text>
        <dbReference type="Rhea" id="RHEA:15769"/>
        <dbReference type="ChEBI" id="CHEBI:2480"/>
        <dbReference type="ChEBI" id="CHEBI:15378"/>
        <dbReference type="ChEBI" id="CHEBI:30616"/>
        <dbReference type="ChEBI" id="CHEBI:58502"/>
        <dbReference type="ChEBI" id="CHEBI:456216"/>
        <dbReference type="EC" id="2.7.1.156"/>
    </reaction>
</comment>
<proteinExistence type="inferred from homology"/>
<evidence type="ECO:0000256" key="2">
    <source>
        <dbReference type="ARBA" id="ARBA00000711"/>
    </source>
</evidence>
<comment type="catalytic activity">
    <reaction evidence="2">
        <text>adenosylcob(III)inamide phosphate + GTP + H(+) = adenosylcob(III)inamide-GDP + diphosphate</text>
        <dbReference type="Rhea" id="RHEA:22712"/>
        <dbReference type="ChEBI" id="CHEBI:15378"/>
        <dbReference type="ChEBI" id="CHEBI:33019"/>
        <dbReference type="ChEBI" id="CHEBI:37565"/>
        <dbReference type="ChEBI" id="CHEBI:58502"/>
        <dbReference type="ChEBI" id="CHEBI:60487"/>
        <dbReference type="EC" id="2.7.7.62"/>
    </reaction>
</comment>
<reference evidence="20 21" key="1">
    <citation type="submission" date="2019-05" db="EMBL/GenBank/DDBJ databases">
        <authorList>
            <person name="Lee S.D."/>
        </authorList>
    </citation>
    <scope>NUCLEOTIDE SEQUENCE [LARGE SCALE GENOMIC DNA]</scope>
    <source>
        <strain evidence="20 21">C5-26</strain>
    </source>
</reference>
<evidence type="ECO:0000256" key="10">
    <source>
        <dbReference type="ARBA" id="ARBA00022573"/>
    </source>
</evidence>
<dbReference type="EMBL" id="VCQV01000008">
    <property type="protein sequence ID" value="TWP37027.1"/>
    <property type="molecule type" value="Genomic_DNA"/>
</dbReference>
<dbReference type="CDD" id="cd00544">
    <property type="entry name" value="CobU"/>
    <property type="match status" value="1"/>
</dbReference>
<sequence>MTTTLVLGGVRSGKSRHATRLLPQDQSVTVITPGGKPTDDDPAWASRVAAHRAARPNGWTTAESSDVTRGILRARTPVLVDCLGTWVTAIIDAAGAWDDREKATELVTTATQELVAIWANAPFDCVAVSNEVGMSLVAQTASGRLFQDLLGQVNAQVSAVSHRTHLVVAGRVLDLSDAPLVG</sequence>
<dbReference type="Proteomes" id="UP000320244">
    <property type="component" value="Unassembled WGS sequence"/>
</dbReference>
<keyword evidence="20" id="KW-0548">Nucleotidyltransferase</keyword>
<keyword evidence="21" id="KW-1185">Reference proteome</keyword>
<dbReference type="OrthoDB" id="9788370at2"/>
<evidence type="ECO:0000256" key="7">
    <source>
        <dbReference type="ARBA" id="ARBA00007490"/>
    </source>
</evidence>
<dbReference type="GO" id="GO:0005524">
    <property type="term" value="F:ATP binding"/>
    <property type="evidence" value="ECO:0007669"/>
    <property type="project" value="UniProtKB-KW"/>
</dbReference>
<evidence type="ECO:0000256" key="11">
    <source>
        <dbReference type="ARBA" id="ARBA00022679"/>
    </source>
</evidence>
<feature type="binding site" evidence="19">
    <location>
        <begin position="8"/>
        <end position="15"/>
    </location>
    <ligand>
        <name>GTP</name>
        <dbReference type="ChEBI" id="CHEBI:37565"/>
    </ligand>
</feature>
<dbReference type="SUPFAM" id="SSF52540">
    <property type="entry name" value="P-loop containing nucleoside triphosphate hydrolases"/>
    <property type="match status" value="1"/>
</dbReference>
<keyword evidence="14" id="KW-0067">ATP-binding</keyword>
<evidence type="ECO:0000256" key="15">
    <source>
        <dbReference type="ARBA" id="ARBA00023134"/>
    </source>
</evidence>
<feature type="binding site" evidence="19">
    <location>
        <position position="63"/>
    </location>
    <ligand>
        <name>GTP</name>
        <dbReference type="ChEBI" id="CHEBI:37565"/>
    </ligand>
</feature>
<dbReference type="GO" id="GO:0043752">
    <property type="term" value="F:adenosylcobinamide kinase activity"/>
    <property type="evidence" value="ECO:0007669"/>
    <property type="project" value="UniProtKB-EC"/>
</dbReference>
<dbReference type="GO" id="GO:0009236">
    <property type="term" value="P:cobalamin biosynthetic process"/>
    <property type="evidence" value="ECO:0007669"/>
    <property type="project" value="UniProtKB-UniPathway"/>
</dbReference>
<evidence type="ECO:0000256" key="3">
    <source>
        <dbReference type="ARBA" id="ARBA00001522"/>
    </source>
</evidence>
<comment type="caution">
    <text evidence="20">The sequence shown here is derived from an EMBL/GenBank/DDBJ whole genome shotgun (WGS) entry which is preliminary data.</text>
</comment>
<comment type="function">
    <text evidence="4">Catalyzes ATP-dependent phosphorylation of adenosylcobinamide and addition of GMP to adenosylcobinamide phosphate.</text>
</comment>
<dbReference type="InterPro" id="IPR003203">
    <property type="entry name" value="CobU/CobP"/>
</dbReference>
<evidence type="ECO:0000256" key="14">
    <source>
        <dbReference type="ARBA" id="ARBA00022840"/>
    </source>
</evidence>
<evidence type="ECO:0000256" key="18">
    <source>
        <dbReference type="PIRSR" id="PIRSR006135-1"/>
    </source>
</evidence>
<comment type="pathway">
    <text evidence="5">Cofactor biosynthesis; adenosylcobalamin biosynthesis; adenosylcobalamin from cob(II)yrinate a,c-diamide: step 6/7.</text>
</comment>
<evidence type="ECO:0000256" key="12">
    <source>
        <dbReference type="ARBA" id="ARBA00022741"/>
    </source>
</evidence>
<gene>
    <name evidence="20" type="ORF">FGL98_08215</name>
</gene>
<evidence type="ECO:0000313" key="21">
    <source>
        <dbReference type="Proteomes" id="UP000320244"/>
    </source>
</evidence>
<dbReference type="GO" id="GO:0005525">
    <property type="term" value="F:GTP binding"/>
    <property type="evidence" value="ECO:0007669"/>
    <property type="project" value="UniProtKB-KW"/>
</dbReference>
<dbReference type="PANTHER" id="PTHR34848:SF1">
    <property type="entry name" value="BIFUNCTIONAL ADENOSYLCOBALAMIN BIOSYNTHESIS PROTEIN COBU"/>
    <property type="match status" value="1"/>
</dbReference>
<dbReference type="EC" id="2.7.7.62" evidence="9"/>
<dbReference type="UniPathway" id="UPA00148">
    <property type="reaction ID" value="UER00236"/>
</dbReference>
<keyword evidence="12 19" id="KW-0547">Nucleotide-binding</keyword>
<keyword evidence="10" id="KW-0169">Cobalamin biosynthesis</keyword>
<evidence type="ECO:0000313" key="20">
    <source>
        <dbReference type="EMBL" id="TWP37027.1"/>
    </source>
</evidence>
<dbReference type="Gene3D" id="3.40.50.300">
    <property type="entry name" value="P-loop containing nucleotide triphosphate hydrolases"/>
    <property type="match status" value="1"/>
</dbReference>
<evidence type="ECO:0000256" key="16">
    <source>
        <dbReference type="ARBA" id="ARBA00029570"/>
    </source>
</evidence>
<name>A0A563E3C8_9MICO</name>
<accession>A0A563E3C8</accession>
<keyword evidence="11 20" id="KW-0808">Transferase</keyword>
<evidence type="ECO:0000256" key="13">
    <source>
        <dbReference type="ARBA" id="ARBA00022777"/>
    </source>
</evidence>
<dbReference type="InterPro" id="IPR027417">
    <property type="entry name" value="P-loop_NTPase"/>
</dbReference>
<evidence type="ECO:0000256" key="6">
    <source>
        <dbReference type="ARBA" id="ARBA00005159"/>
    </source>
</evidence>
<keyword evidence="15 19" id="KW-0342">GTP-binding</keyword>
<feature type="binding site" evidence="19">
    <location>
        <position position="81"/>
    </location>
    <ligand>
        <name>GTP</name>
        <dbReference type="ChEBI" id="CHEBI:37565"/>
    </ligand>
</feature>
<comment type="similarity">
    <text evidence="7">Belongs to the CobU/CobP family.</text>
</comment>
<comment type="pathway">
    <text evidence="6">Cofactor biosynthesis; adenosylcobalamin biosynthesis; adenosylcobalamin from cob(II)yrinate a,c-diamide: step 5/7.</text>
</comment>
<feature type="active site" description="GMP-histidine intermediate" evidence="18">
    <location>
        <position position="51"/>
    </location>
</feature>
<dbReference type="GO" id="GO:0008820">
    <property type="term" value="F:cobinamide phosphate guanylyltransferase activity"/>
    <property type="evidence" value="ECO:0007669"/>
    <property type="project" value="UniProtKB-EC"/>
</dbReference>
<evidence type="ECO:0000256" key="9">
    <source>
        <dbReference type="ARBA" id="ARBA00012523"/>
    </source>
</evidence>
<dbReference type="PIRSF" id="PIRSF006135">
    <property type="entry name" value="CobU"/>
    <property type="match status" value="1"/>
</dbReference>
<evidence type="ECO:0000256" key="1">
    <source>
        <dbReference type="ARBA" id="ARBA00000312"/>
    </source>
</evidence>
<evidence type="ECO:0000256" key="4">
    <source>
        <dbReference type="ARBA" id="ARBA00003889"/>
    </source>
</evidence>
<dbReference type="PANTHER" id="PTHR34848">
    <property type="match status" value="1"/>
</dbReference>
<evidence type="ECO:0000256" key="19">
    <source>
        <dbReference type="PIRSR" id="PIRSR006135-2"/>
    </source>
</evidence>
<evidence type="ECO:0000256" key="8">
    <source>
        <dbReference type="ARBA" id="ARBA00012016"/>
    </source>
</evidence>
<keyword evidence="13 20" id="KW-0418">Kinase</keyword>
<evidence type="ECO:0000256" key="17">
    <source>
        <dbReference type="ARBA" id="ARBA00030571"/>
    </source>
</evidence>
<protein>
    <recommendedName>
        <fullName evidence="16">Adenosylcobinamide kinase</fullName>
        <ecNumber evidence="8">2.7.1.156</ecNumber>
        <ecNumber evidence="9">2.7.7.62</ecNumber>
    </recommendedName>
    <alternativeName>
        <fullName evidence="17">Adenosylcobinamide-phosphate guanylyltransferase</fullName>
    </alternativeName>
</protein>
<comment type="catalytic activity">
    <reaction evidence="3">
        <text>adenosylcob(III)inamide + GTP = adenosylcob(III)inamide phosphate + GDP + H(+)</text>
        <dbReference type="Rhea" id="RHEA:15765"/>
        <dbReference type="ChEBI" id="CHEBI:2480"/>
        <dbReference type="ChEBI" id="CHEBI:15378"/>
        <dbReference type="ChEBI" id="CHEBI:37565"/>
        <dbReference type="ChEBI" id="CHEBI:58189"/>
        <dbReference type="ChEBI" id="CHEBI:58502"/>
        <dbReference type="EC" id="2.7.1.156"/>
    </reaction>
</comment>
<dbReference type="RefSeq" id="WP_146316269.1">
    <property type="nucleotide sequence ID" value="NZ_VCQV01000008.1"/>
</dbReference>
<dbReference type="Pfam" id="PF02283">
    <property type="entry name" value="CobU"/>
    <property type="match status" value="1"/>
</dbReference>
<dbReference type="EC" id="2.7.1.156" evidence="8"/>
<dbReference type="AlphaFoldDB" id="A0A563E3C8"/>
<evidence type="ECO:0000256" key="5">
    <source>
        <dbReference type="ARBA" id="ARBA00004692"/>
    </source>
</evidence>
<feature type="binding site" evidence="19">
    <location>
        <begin position="52"/>
        <end position="55"/>
    </location>
    <ligand>
        <name>GTP</name>
        <dbReference type="ChEBI" id="CHEBI:37565"/>
    </ligand>
</feature>
<organism evidence="20 21">
    <name type="scientific">Leekyejoonella antrihumi</name>
    <dbReference type="NCBI Taxonomy" id="1660198"/>
    <lineage>
        <taxon>Bacteria</taxon>
        <taxon>Bacillati</taxon>
        <taxon>Actinomycetota</taxon>
        <taxon>Actinomycetes</taxon>
        <taxon>Micrococcales</taxon>
        <taxon>Dermacoccaceae</taxon>
        <taxon>Leekyejoonella</taxon>
    </lineage>
</organism>